<evidence type="ECO:0000256" key="10">
    <source>
        <dbReference type="ARBA" id="ARBA00023242"/>
    </source>
</evidence>
<keyword evidence="8" id="KW-0238">DNA-binding</keyword>
<evidence type="ECO:0000313" key="14">
    <source>
        <dbReference type="Proteomes" id="UP000827092"/>
    </source>
</evidence>
<proteinExistence type="inferred from homology"/>
<dbReference type="InterPro" id="IPR050589">
    <property type="entry name" value="Ikaros_C2H2-ZF"/>
</dbReference>
<keyword evidence="9" id="KW-0804">Transcription</keyword>
<name>A0AAV6THZ5_9ARAC</name>
<dbReference type="GO" id="GO:0003700">
    <property type="term" value="F:DNA-binding transcription factor activity"/>
    <property type="evidence" value="ECO:0007669"/>
    <property type="project" value="TreeGrafter"/>
</dbReference>
<dbReference type="FunFam" id="3.30.160.60:FF:000620">
    <property type="entry name" value="Zinc finger protein 263"/>
    <property type="match status" value="1"/>
</dbReference>
<feature type="domain" description="C2H2-type" evidence="12">
    <location>
        <begin position="305"/>
        <end position="332"/>
    </location>
</feature>
<dbReference type="FunFam" id="3.30.160.60:FF:000065">
    <property type="entry name" value="B-cell CLL/lymphoma 6, member B"/>
    <property type="match status" value="1"/>
</dbReference>
<evidence type="ECO:0000256" key="6">
    <source>
        <dbReference type="ARBA" id="ARBA00022833"/>
    </source>
</evidence>
<feature type="domain" description="C2H2-type" evidence="12">
    <location>
        <begin position="165"/>
        <end position="193"/>
    </location>
</feature>
<dbReference type="FunFam" id="3.30.160.60:FF:000145">
    <property type="entry name" value="Zinc finger protein 574"/>
    <property type="match status" value="1"/>
</dbReference>
<gene>
    <name evidence="13" type="ORF">JTE90_005785</name>
</gene>
<dbReference type="InterPro" id="IPR036236">
    <property type="entry name" value="Znf_C2H2_sf"/>
</dbReference>
<evidence type="ECO:0000256" key="3">
    <source>
        <dbReference type="ARBA" id="ARBA00022723"/>
    </source>
</evidence>
<dbReference type="InterPro" id="IPR013087">
    <property type="entry name" value="Znf_C2H2_type"/>
</dbReference>
<feature type="domain" description="C2H2-type" evidence="12">
    <location>
        <begin position="130"/>
        <end position="152"/>
    </location>
</feature>
<dbReference type="PROSITE" id="PS00028">
    <property type="entry name" value="ZINC_FINGER_C2H2_1"/>
    <property type="match status" value="9"/>
</dbReference>
<feature type="domain" description="C2H2-type" evidence="12">
    <location>
        <begin position="332"/>
        <end position="360"/>
    </location>
</feature>
<keyword evidence="4" id="KW-0677">Repeat</keyword>
<dbReference type="GO" id="GO:0000978">
    <property type="term" value="F:RNA polymerase II cis-regulatory region sequence-specific DNA binding"/>
    <property type="evidence" value="ECO:0007669"/>
    <property type="project" value="TreeGrafter"/>
</dbReference>
<organism evidence="13 14">
    <name type="scientific">Oedothorax gibbosus</name>
    <dbReference type="NCBI Taxonomy" id="931172"/>
    <lineage>
        <taxon>Eukaryota</taxon>
        <taxon>Metazoa</taxon>
        <taxon>Ecdysozoa</taxon>
        <taxon>Arthropoda</taxon>
        <taxon>Chelicerata</taxon>
        <taxon>Arachnida</taxon>
        <taxon>Araneae</taxon>
        <taxon>Araneomorphae</taxon>
        <taxon>Entelegynae</taxon>
        <taxon>Araneoidea</taxon>
        <taxon>Linyphiidae</taxon>
        <taxon>Erigoninae</taxon>
        <taxon>Oedothorax</taxon>
    </lineage>
</organism>
<keyword evidence="10" id="KW-0539">Nucleus</keyword>
<dbReference type="PANTHER" id="PTHR24404">
    <property type="entry name" value="ZINC FINGER PROTEIN"/>
    <property type="match status" value="1"/>
</dbReference>
<feature type="domain" description="C2H2-type" evidence="12">
    <location>
        <begin position="250"/>
        <end position="277"/>
    </location>
</feature>
<feature type="domain" description="C2H2-type" evidence="12">
    <location>
        <begin position="222"/>
        <end position="250"/>
    </location>
</feature>
<comment type="similarity">
    <text evidence="2">Belongs to the krueppel C2H2-type zinc-finger protein family.</text>
</comment>
<evidence type="ECO:0000256" key="4">
    <source>
        <dbReference type="ARBA" id="ARBA00022737"/>
    </source>
</evidence>
<dbReference type="Gene3D" id="3.30.160.60">
    <property type="entry name" value="Classic Zinc Finger"/>
    <property type="match status" value="8"/>
</dbReference>
<keyword evidence="3" id="KW-0479">Metal-binding</keyword>
<evidence type="ECO:0000256" key="9">
    <source>
        <dbReference type="ARBA" id="ARBA00023163"/>
    </source>
</evidence>
<evidence type="ECO:0000256" key="8">
    <source>
        <dbReference type="ARBA" id="ARBA00023125"/>
    </source>
</evidence>
<feature type="domain" description="C2H2-type" evidence="12">
    <location>
        <begin position="104"/>
        <end position="126"/>
    </location>
</feature>
<dbReference type="AlphaFoldDB" id="A0AAV6THZ5"/>
<evidence type="ECO:0000256" key="5">
    <source>
        <dbReference type="ARBA" id="ARBA00022771"/>
    </source>
</evidence>
<dbReference type="SMART" id="SM00355">
    <property type="entry name" value="ZnF_C2H2"/>
    <property type="match status" value="13"/>
</dbReference>
<feature type="domain" description="C2H2-type" evidence="12">
    <location>
        <begin position="278"/>
        <end position="305"/>
    </location>
</feature>
<accession>A0AAV6THZ5</accession>
<keyword evidence="5 11" id="KW-0863">Zinc-finger</keyword>
<dbReference type="PANTHER" id="PTHR24404:SF106">
    <property type="entry name" value="C2H2-TYPE DOMAIN-CONTAINING PROTEIN"/>
    <property type="match status" value="1"/>
</dbReference>
<comment type="caution">
    <text evidence="13">The sequence shown here is derived from an EMBL/GenBank/DDBJ whole genome shotgun (WGS) entry which is preliminary data.</text>
</comment>
<comment type="subcellular location">
    <subcellularLocation>
        <location evidence="1">Nucleus</location>
    </subcellularLocation>
</comment>
<evidence type="ECO:0000256" key="1">
    <source>
        <dbReference type="ARBA" id="ARBA00004123"/>
    </source>
</evidence>
<evidence type="ECO:0000313" key="13">
    <source>
        <dbReference type="EMBL" id="KAG8171095.1"/>
    </source>
</evidence>
<dbReference type="PROSITE" id="PS50157">
    <property type="entry name" value="ZINC_FINGER_C2H2_2"/>
    <property type="match status" value="11"/>
</dbReference>
<keyword evidence="6" id="KW-0862">Zinc</keyword>
<evidence type="ECO:0000256" key="7">
    <source>
        <dbReference type="ARBA" id="ARBA00023015"/>
    </source>
</evidence>
<keyword evidence="7" id="KW-0805">Transcription regulation</keyword>
<reference evidence="13 14" key="1">
    <citation type="journal article" date="2022" name="Nat. Ecol. Evol.">
        <title>A masculinizing supergene underlies an exaggerated male reproductive morph in a spider.</title>
        <authorList>
            <person name="Hendrickx F."/>
            <person name="De Corte Z."/>
            <person name="Sonet G."/>
            <person name="Van Belleghem S.M."/>
            <person name="Kostlbacher S."/>
            <person name="Vangestel C."/>
        </authorList>
    </citation>
    <scope>NUCLEOTIDE SEQUENCE [LARGE SCALE GENOMIC DNA]</scope>
    <source>
        <strain evidence="13">W744_W776</strain>
    </source>
</reference>
<dbReference type="SUPFAM" id="SSF57667">
    <property type="entry name" value="beta-beta-alpha zinc fingers"/>
    <property type="match status" value="6"/>
</dbReference>
<feature type="domain" description="C2H2-type" evidence="12">
    <location>
        <begin position="375"/>
        <end position="403"/>
    </location>
</feature>
<feature type="domain" description="C2H2-type" evidence="12">
    <location>
        <begin position="194"/>
        <end position="221"/>
    </location>
</feature>
<dbReference type="GO" id="GO:0006357">
    <property type="term" value="P:regulation of transcription by RNA polymerase II"/>
    <property type="evidence" value="ECO:0007669"/>
    <property type="project" value="TreeGrafter"/>
</dbReference>
<evidence type="ECO:0000256" key="11">
    <source>
        <dbReference type="PROSITE-ProRule" id="PRU00042"/>
    </source>
</evidence>
<feature type="domain" description="C2H2-type" evidence="12">
    <location>
        <begin position="43"/>
        <end position="70"/>
    </location>
</feature>
<dbReference type="Proteomes" id="UP000827092">
    <property type="component" value="Unassembled WGS sequence"/>
</dbReference>
<evidence type="ECO:0000256" key="2">
    <source>
        <dbReference type="ARBA" id="ARBA00006991"/>
    </source>
</evidence>
<dbReference type="Pfam" id="PF00096">
    <property type="entry name" value="zf-C2H2"/>
    <property type="match status" value="3"/>
</dbReference>
<dbReference type="EMBL" id="JAFNEN010004433">
    <property type="protein sequence ID" value="KAG8171095.1"/>
    <property type="molecule type" value="Genomic_DNA"/>
</dbReference>
<keyword evidence="14" id="KW-1185">Reference proteome</keyword>
<dbReference type="GO" id="GO:0008270">
    <property type="term" value="F:zinc ion binding"/>
    <property type="evidence" value="ECO:0007669"/>
    <property type="project" value="UniProtKB-KW"/>
</dbReference>
<protein>
    <recommendedName>
        <fullName evidence="12">C2H2-type domain-containing protein</fullName>
    </recommendedName>
</protein>
<dbReference type="Pfam" id="PF13894">
    <property type="entry name" value="zf-C2H2_4"/>
    <property type="match status" value="1"/>
</dbReference>
<dbReference type="GO" id="GO:0005634">
    <property type="term" value="C:nucleus"/>
    <property type="evidence" value="ECO:0007669"/>
    <property type="project" value="UniProtKB-SubCell"/>
</dbReference>
<evidence type="ECO:0000259" key="12">
    <source>
        <dbReference type="PROSITE" id="PS50157"/>
    </source>
</evidence>
<sequence length="447" mass="52568">MSIPKESILYEIITSKSNDPIADENNAVDISIDVLDAHSIPVFTCNACFQNFLTKQLLQQHERTHTSAQENGNLNYGCVLCDYCFILQRDLEDHMDEHEKVYLHTCKECEKSFFYSYILQKHLLKHKQQFVCNVCRESFDDKNRLHEHEHLHLVNHLDENSILRFACELCSVMFPLKVDLETHYNDSHEGFNRFPCPMCNESYFFSFMLSRHKMTHMELKNVQCELCPTSFKTKKELNIHMKHKHLEKQFKCMECGKTFSLKRLLLRHNVSHTTLRPFPCSICGLAFKFKQNLDRHILTHTDTKYECKKCDQSFTRPSGLRNHMKLHNREPLACKECGKTYMSHTMLSKHIVQEHPEDTSARLYTCGICGKSSSFECKYCSRTFLQRPHLLAHHQFHHRGMELVFELPIQCTYCKQSCLLEAGLQKHHAKYNPSLEIKHQLNSEDTK</sequence>